<dbReference type="Proteomes" id="UP000654370">
    <property type="component" value="Unassembled WGS sequence"/>
</dbReference>
<evidence type="ECO:0000313" key="6">
    <source>
        <dbReference type="EMBL" id="KAG2175440.1"/>
    </source>
</evidence>
<dbReference type="InterPro" id="IPR002885">
    <property type="entry name" value="PPR_rpt"/>
</dbReference>
<comment type="similarity">
    <text evidence="1">Belongs to the CCM1 family.</text>
</comment>
<accession>A0A8H7PKL9</accession>
<comment type="caution">
    <text evidence="6">The sequence shown here is derived from an EMBL/GenBank/DDBJ whole genome shotgun (WGS) entry which is preliminary data.</text>
</comment>
<dbReference type="AlphaFoldDB" id="A0A8H7PKL9"/>
<feature type="region of interest" description="Disordered" evidence="5">
    <location>
        <begin position="89"/>
        <end position="114"/>
    </location>
</feature>
<reference evidence="6" key="1">
    <citation type="submission" date="2020-12" db="EMBL/GenBank/DDBJ databases">
        <title>Metabolic potential, ecology and presence of endohyphal bacteria is reflected in genomic diversity of Mucoromycotina.</title>
        <authorList>
            <person name="Muszewska A."/>
            <person name="Okrasinska A."/>
            <person name="Steczkiewicz K."/>
            <person name="Drgas O."/>
            <person name="Orlowska M."/>
            <person name="Perlinska-Lenart U."/>
            <person name="Aleksandrzak-Piekarczyk T."/>
            <person name="Szatraj K."/>
            <person name="Zielenkiewicz U."/>
            <person name="Pilsyk S."/>
            <person name="Malc E."/>
            <person name="Mieczkowski P."/>
            <person name="Kruszewska J.S."/>
            <person name="Biernat P."/>
            <person name="Pawlowska J."/>
        </authorList>
    </citation>
    <scope>NUCLEOTIDE SEQUENCE</scope>
    <source>
        <strain evidence="6">WA0000067209</strain>
    </source>
</reference>
<evidence type="ECO:0000256" key="4">
    <source>
        <dbReference type="ARBA" id="ARBA00044511"/>
    </source>
</evidence>
<dbReference type="PANTHER" id="PTHR47447">
    <property type="entry name" value="OS03G0856100 PROTEIN"/>
    <property type="match status" value="1"/>
</dbReference>
<gene>
    <name evidence="6" type="ORF">INT43_001087</name>
</gene>
<evidence type="ECO:0000256" key="3">
    <source>
        <dbReference type="ARBA" id="ARBA00044493"/>
    </source>
</evidence>
<comment type="function">
    <text evidence="3">Regulates mitochondrial small subunit maturation by controlling 15S rRNA 5'-end processing. Localizes to the 5' precursor of the 15S rRNA in a position that is subsequently occupied by mS47 in the mature yeast mtSSU. Uses structure and sequence-specific RNA recognition, binding to a single-stranded region of the precursor and specifically recognizing bases -6 to -1. The exchange of Ccm1 for mS47 is coupled to the irreversible removal of precursor rRNA that is accompanied by conformational changes of the mitoribosomal proteins uS5m and mS26. These conformational changes signal completion of 5'-end rRNA processing through protection of the mature 5'-end of the 15S rRNA and stabilization of mS47. The removal of the 5' precursor together with the dissociation of Ccm1 may be catalyzed by the 5'-3' exoribonuclease Pet127. Involved in the specific removal of group I introns in mitochondrial encoded transcripts.</text>
</comment>
<sequence>MFRFNGSKNVMMSTARLHFRAYSTKHRHHDAVQNILDEFSVQRIKAKSDTQPMKRVADYASESSLSEATEDKLNPVLMKRIIRLLENKSTSESRKESKKLENSTTSESLHEPESLEHYRDVIDKMFHKTNSTRSSNKAIAQTYNNNDYQLTSRQSFKEEMTLEMFCELNFGKNQDYQSLKLGLVPKRQILKLPYLRYQWFVNRIYMEEGSQSLVDFVINVLDGTEVHTMDKKILIPAIHLLLLKENMNLAFELWNQLEDRGFLAPSFIYSIGMNKFIKQGDMERALYLYIVLKEVHKPHIAKNADMLLRSMLRERQYWGLEQVADDLWEHSEQPVDTNVLQLLLNAYGKAENIPRMQEMCLHVIDRDEKIRAPVIAMMVSAYSKMGMHAEALDMVDILLQTNDNLDDKLQRILISTILRISGTEEAKKVLDMLETHKLLESSKCHTMLAKAYAKQDQYGQVAKVFDNAKALGLHILPTLYTIAIDSALKAGKIYKAKTLLSECKPLVDSAEMNHEAYHTLRLHLYSRLGHHHRVRSIWEQEIKYYKDKDGALSLYIDSAGRNGTLSTVLNLWKTLNQDGCNLNNENIINSYLEALMKKKRQDMAIKAFKIEFSQRDAMPSYKTFITLLQPLADAQNVALVRSLKTHIWQRYPSLIGDWKRAEKLLQGQIEAAHRQKK</sequence>
<dbReference type="Gene3D" id="1.25.40.10">
    <property type="entry name" value="Tetratricopeptide repeat domain"/>
    <property type="match status" value="1"/>
</dbReference>
<proteinExistence type="inferred from homology"/>
<evidence type="ECO:0000313" key="7">
    <source>
        <dbReference type="Proteomes" id="UP000654370"/>
    </source>
</evidence>
<dbReference type="OrthoDB" id="185373at2759"/>
<name>A0A8H7PKL9_MORIS</name>
<dbReference type="EMBL" id="JAEPQZ010000011">
    <property type="protein sequence ID" value="KAG2175440.1"/>
    <property type="molecule type" value="Genomic_DNA"/>
</dbReference>
<evidence type="ECO:0000256" key="2">
    <source>
        <dbReference type="ARBA" id="ARBA00022737"/>
    </source>
</evidence>
<evidence type="ECO:0000256" key="5">
    <source>
        <dbReference type="SAM" id="MobiDB-lite"/>
    </source>
</evidence>
<keyword evidence="2" id="KW-0677">Repeat</keyword>
<dbReference type="Pfam" id="PF01535">
    <property type="entry name" value="PPR"/>
    <property type="match status" value="1"/>
</dbReference>
<dbReference type="InterPro" id="IPR011990">
    <property type="entry name" value="TPR-like_helical_dom_sf"/>
</dbReference>
<dbReference type="PANTHER" id="PTHR47447:SF17">
    <property type="entry name" value="OS12G0638900 PROTEIN"/>
    <property type="match status" value="1"/>
</dbReference>
<organism evidence="6 7">
    <name type="scientific">Mortierella isabellina</name>
    <name type="common">Filamentous fungus</name>
    <name type="synonym">Umbelopsis isabellina</name>
    <dbReference type="NCBI Taxonomy" id="91625"/>
    <lineage>
        <taxon>Eukaryota</taxon>
        <taxon>Fungi</taxon>
        <taxon>Fungi incertae sedis</taxon>
        <taxon>Mucoromycota</taxon>
        <taxon>Mucoromycotina</taxon>
        <taxon>Umbelopsidomycetes</taxon>
        <taxon>Umbelopsidales</taxon>
        <taxon>Umbelopsidaceae</taxon>
        <taxon>Umbelopsis</taxon>
    </lineage>
</organism>
<feature type="compositionally biased region" description="Basic and acidic residues" evidence="5">
    <location>
        <begin position="89"/>
        <end position="101"/>
    </location>
</feature>
<keyword evidence="7" id="KW-1185">Reference proteome</keyword>
<protein>
    <submittedName>
        <fullName evidence="6">Uncharacterized protein</fullName>
    </submittedName>
</protein>
<comment type="subunit">
    <text evidence="4">Binds to mitochondrial small subunit 15S rRNA.</text>
</comment>
<dbReference type="SUPFAM" id="SSF48452">
    <property type="entry name" value="TPR-like"/>
    <property type="match status" value="1"/>
</dbReference>
<evidence type="ECO:0000256" key="1">
    <source>
        <dbReference type="ARBA" id="ARBA00006192"/>
    </source>
</evidence>